<organism evidence="1 2">
    <name type="scientific">Actinoplanes oblitus</name>
    <dbReference type="NCBI Taxonomy" id="3040509"/>
    <lineage>
        <taxon>Bacteria</taxon>
        <taxon>Bacillati</taxon>
        <taxon>Actinomycetota</taxon>
        <taxon>Actinomycetes</taxon>
        <taxon>Micromonosporales</taxon>
        <taxon>Micromonosporaceae</taxon>
        <taxon>Actinoplanes</taxon>
    </lineage>
</organism>
<protein>
    <recommendedName>
        <fullName evidence="3">DUF222 domain-containing protein</fullName>
    </recommendedName>
</protein>
<keyword evidence="2" id="KW-1185">Reference proteome</keyword>
<name>A0ABY8WMR7_9ACTN</name>
<evidence type="ECO:0008006" key="3">
    <source>
        <dbReference type="Google" id="ProtNLM"/>
    </source>
</evidence>
<reference evidence="1 2" key="1">
    <citation type="submission" date="2023-06" db="EMBL/GenBank/DDBJ databases">
        <authorList>
            <person name="Yushchuk O."/>
            <person name="Binda E."/>
            <person name="Ruckert-Reed C."/>
            <person name="Fedorenko V."/>
            <person name="Kalinowski J."/>
            <person name="Marinelli F."/>
        </authorList>
    </citation>
    <scope>NUCLEOTIDE SEQUENCE [LARGE SCALE GENOMIC DNA]</scope>
    <source>
        <strain evidence="1 2">NRRL 3884</strain>
    </source>
</reference>
<dbReference type="RefSeq" id="WP_284919207.1">
    <property type="nucleotide sequence ID" value="NZ_CP126980.1"/>
</dbReference>
<accession>A0ABY8WMR7</accession>
<evidence type="ECO:0000313" key="2">
    <source>
        <dbReference type="Proteomes" id="UP001240150"/>
    </source>
</evidence>
<gene>
    <name evidence="1" type="ORF">ACTOB_001367</name>
</gene>
<proteinExistence type="predicted"/>
<evidence type="ECO:0000313" key="1">
    <source>
        <dbReference type="EMBL" id="WIM97813.1"/>
    </source>
</evidence>
<sequence>MTNALDRLAAPAPITQTTAVEQARAVAEVAAAVQVAQQNPRNLDRVWAEMRDACSRYGLASRAFYSVPNRGSNASVHRARELGRIWGNFDQGVHELHRDDAAGQSEVKAYAWDQQTNYRSSRTFQVPHAKMAGGQRRALTDLTDVYLNNQNVGARALRECIFAALPADFVDEAKDLCRKTLERGDGKPLDQRIADMVSTFAGIGVTELQIETRLKRRRSQWTPEDVADLGVVFRSIKRRETSVGDEFPAERVTADEITGQQRNPMDRDLHLFDEHQTARALASIGQQYVPGKAESQPITEFCGWETPDGACNLPVGHPVGPELPGYDGHDVVPGGGQ</sequence>
<dbReference type="EMBL" id="CP126980">
    <property type="protein sequence ID" value="WIM97813.1"/>
    <property type="molecule type" value="Genomic_DNA"/>
</dbReference>
<dbReference type="Proteomes" id="UP001240150">
    <property type="component" value="Chromosome"/>
</dbReference>